<dbReference type="Pfam" id="PF04676">
    <property type="entry name" value="CwfJ_C_2"/>
    <property type="match status" value="1"/>
</dbReference>
<dbReference type="GO" id="GO:0003676">
    <property type="term" value="F:nucleic acid binding"/>
    <property type="evidence" value="ECO:0007669"/>
    <property type="project" value="InterPro"/>
</dbReference>
<evidence type="ECO:0000259" key="4">
    <source>
        <dbReference type="SMART" id="SM00343"/>
    </source>
</evidence>
<dbReference type="Gene3D" id="4.10.60.10">
    <property type="entry name" value="Zinc finger, CCHC-type"/>
    <property type="match status" value="1"/>
</dbReference>
<comment type="caution">
    <text evidence="5">The sequence shown here is derived from an EMBL/GenBank/DDBJ whole genome shotgun (WGS) entry which is preliminary data.</text>
</comment>
<dbReference type="InterPro" id="IPR001878">
    <property type="entry name" value="Znf_CCHC"/>
</dbReference>
<dbReference type="EMBL" id="LXFE01003012">
    <property type="protein sequence ID" value="OLL22633.1"/>
    <property type="molecule type" value="Genomic_DNA"/>
</dbReference>
<evidence type="ECO:0000256" key="1">
    <source>
        <dbReference type="ARBA" id="ARBA00022723"/>
    </source>
</evidence>
<dbReference type="InterPro" id="IPR036265">
    <property type="entry name" value="HIT-like_sf"/>
</dbReference>
<dbReference type="AlphaFoldDB" id="A0A1U7LJ62"/>
<organism evidence="5 6">
    <name type="scientific">Neolecta irregularis (strain DAH-3)</name>
    <dbReference type="NCBI Taxonomy" id="1198029"/>
    <lineage>
        <taxon>Eukaryota</taxon>
        <taxon>Fungi</taxon>
        <taxon>Dikarya</taxon>
        <taxon>Ascomycota</taxon>
        <taxon>Taphrinomycotina</taxon>
        <taxon>Neolectales</taxon>
        <taxon>Neolectaceae</taxon>
        <taxon>Neolecta</taxon>
    </lineage>
</organism>
<dbReference type="STRING" id="1198029.A0A1U7LJ62"/>
<dbReference type="PANTHER" id="PTHR12072">
    <property type="entry name" value="CWF19, CELL CYCLE CONTROL PROTEIN"/>
    <property type="match status" value="1"/>
</dbReference>
<keyword evidence="3" id="KW-0862">Zinc</keyword>
<keyword evidence="1" id="KW-0479">Metal-binding</keyword>
<dbReference type="OrthoDB" id="444325at2759"/>
<dbReference type="Pfam" id="PF13696">
    <property type="entry name" value="zf-CCHC_2"/>
    <property type="match status" value="1"/>
</dbReference>
<evidence type="ECO:0000313" key="5">
    <source>
        <dbReference type="EMBL" id="OLL22633.1"/>
    </source>
</evidence>
<reference evidence="5 6" key="1">
    <citation type="submission" date="2016-04" db="EMBL/GenBank/DDBJ databases">
        <title>Evolutionary innovation and constraint leading to complex multicellularity in the Ascomycota.</title>
        <authorList>
            <person name="Cisse O."/>
            <person name="Nguyen A."/>
            <person name="Hewitt D.A."/>
            <person name="Jedd G."/>
            <person name="Stajich J.E."/>
        </authorList>
    </citation>
    <scope>NUCLEOTIDE SEQUENCE [LARGE SCALE GENOMIC DNA]</scope>
    <source>
        <strain evidence="5 6">DAH-3</strain>
    </source>
</reference>
<evidence type="ECO:0000313" key="6">
    <source>
        <dbReference type="Proteomes" id="UP000186594"/>
    </source>
</evidence>
<dbReference type="SUPFAM" id="SSF54197">
    <property type="entry name" value="HIT-like"/>
    <property type="match status" value="1"/>
</dbReference>
<dbReference type="Proteomes" id="UP000186594">
    <property type="component" value="Unassembled WGS sequence"/>
</dbReference>
<dbReference type="CDD" id="cd07380">
    <property type="entry name" value="MPP_CWF19_N"/>
    <property type="match status" value="1"/>
</dbReference>
<dbReference type="GO" id="GO:0008270">
    <property type="term" value="F:zinc ion binding"/>
    <property type="evidence" value="ECO:0007669"/>
    <property type="project" value="UniProtKB-KW"/>
</dbReference>
<dbReference type="GO" id="GO:0061632">
    <property type="term" value="F:RNA lariat debranching enzyme activator activity"/>
    <property type="evidence" value="ECO:0007669"/>
    <property type="project" value="TreeGrafter"/>
</dbReference>
<evidence type="ECO:0000256" key="3">
    <source>
        <dbReference type="ARBA" id="ARBA00022833"/>
    </source>
</evidence>
<sequence length="610" mass="69148">MSTTRNVKILAFGSVNGKIEQAFAKAKLIDTQHGPFDVLICLGSFFGKTESDQVVKLLNGEIEVPLRTYFLLGQDPLPAMISEKTEREQDICSNLFYLGKSGILTTTPGVRIAFLGGIYDPDAYEATVDDDASMCRSPFINRKDTTIFDSSGDKDIDILLTNEWPADVCQLSSQSRPADISECIPVQQVAHLLRPRYHFAAGPFFEREPFRNDKGKDQVDPQVTRFISLANFANVDKQRWFYAFNIPISKYSIQTVNAIPVKTTNNPYEWSINQRNILKRPAENTNVEDNDIDSKRLKSNKHRPPETYLCKQCENPGHWLEECEFVPEGYACRYCQGKHRPKHCPVKPEDRERNNNIPPDTYICNACGKKADHYIRECPEKKTRERTKRKPIGPEACFFCLSNPKLEKHLVVSIGEESYVALAKGPLSSPSTNPPSLPFSGHALIIPIPHTPNIFSIPKESRLGTVNELAKYRDAINKMYEEAGCAAVSIEISRTHAVHAHWQIHPIAKPNIQGLEEAFQQAAKTEGFEFHKEDISGEIVDYIRVYLPDGVLSHIIPPHSRFDLQFGRKVLCNHLGFPERVDWRACTQTEEEEKIEAAQFKMAFKPFDFS</sequence>
<dbReference type="OMA" id="IVPITHY"/>
<dbReference type="GO" id="GO:0000974">
    <property type="term" value="C:Prp19 complex"/>
    <property type="evidence" value="ECO:0007669"/>
    <property type="project" value="EnsemblFungi"/>
</dbReference>
<protein>
    <submittedName>
        <fullName evidence="5">CWF19-like protein mug161</fullName>
    </submittedName>
</protein>
<dbReference type="InterPro" id="IPR006767">
    <property type="entry name" value="Cwf19-like_C_dom-2"/>
</dbReference>
<evidence type="ECO:0000256" key="2">
    <source>
        <dbReference type="ARBA" id="ARBA00022771"/>
    </source>
</evidence>
<dbReference type="Gene3D" id="3.30.428.10">
    <property type="entry name" value="HIT-like"/>
    <property type="match status" value="1"/>
</dbReference>
<dbReference type="InterPro" id="IPR025829">
    <property type="entry name" value="Zn_knuckle_CX2CX3GHX4C"/>
</dbReference>
<dbReference type="InterPro" id="IPR006768">
    <property type="entry name" value="Cwf19-like_C_dom-1"/>
</dbReference>
<dbReference type="InterPro" id="IPR040194">
    <property type="entry name" value="Cwf19-like"/>
</dbReference>
<proteinExistence type="predicted"/>
<dbReference type="Pfam" id="PF04677">
    <property type="entry name" value="CwfJ_C_1"/>
    <property type="match status" value="1"/>
</dbReference>
<name>A0A1U7LJ62_NEOID</name>
<feature type="domain" description="CCHC-type" evidence="4">
    <location>
        <begin position="309"/>
        <end position="325"/>
    </location>
</feature>
<keyword evidence="2" id="KW-0863">Zinc-finger</keyword>
<keyword evidence="6" id="KW-1185">Reference proteome</keyword>
<dbReference type="GO" id="GO:0000398">
    <property type="term" value="P:mRNA splicing, via spliceosome"/>
    <property type="evidence" value="ECO:0007669"/>
    <property type="project" value="TreeGrafter"/>
</dbReference>
<gene>
    <name evidence="5" type="ORF">NEOLI_000259</name>
</gene>
<dbReference type="SMART" id="SM00343">
    <property type="entry name" value="ZnF_C2HC"/>
    <property type="match status" value="2"/>
</dbReference>
<dbReference type="GO" id="GO:0071014">
    <property type="term" value="C:post-mRNA release spliceosomal complex"/>
    <property type="evidence" value="ECO:0007669"/>
    <property type="project" value="EnsemblFungi"/>
</dbReference>
<feature type="domain" description="CCHC-type" evidence="4">
    <location>
        <begin position="363"/>
        <end position="380"/>
    </location>
</feature>
<accession>A0A1U7LJ62</accession>
<dbReference type="PANTHER" id="PTHR12072:SF4">
    <property type="entry name" value="CWF19-LIKE PROTEIN 1"/>
    <property type="match status" value="1"/>
</dbReference>